<dbReference type="GeneID" id="59376792"/>
<evidence type="ECO:0000313" key="2">
    <source>
        <dbReference type="EMBL" id="KAF7431252.1"/>
    </source>
</evidence>
<gene>
    <name evidence="2" type="ORF">PC9H_006974</name>
</gene>
<dbReference type="AlphaFoldDB" id="A0A8H7DW34"/>
<comment type="caution">
    <text evidence="2">The sequence shown here is derived from an EMBL/GenBank/DDBJ whole genome shotgun (WGS) entry which is preliminary data.</text>
</comment>
<dbReference type="Proteomes" id="UP000623687">
    <property type="component" value="Unassembled WGS sequence"/>
</dbReference>
<evidence type="ECO:0000256" key="1">
    <source>
        <dbReference type="SAM" id="SignalP"/>
    </source>
</evidence>
<keyword evidence="3" id="KW-1185">Reference proteome</keyword>
<proteinExistence type="predicted"/>
<organism evidence="2 3">
    <name type="scientific">Pleurotus ostreatus</name>
    <name type="common">Oyster mushroom</name>
    <name type="synonym">White-rot fungus</name>
    <dbReference type="NCBI Taxonomy" id="5322"/>
    <lineage>
        <taxon>Eukaryota</taxon>
        <taxon>Fungi</taxon>
        <taxon>Dikarya</taxon>
        <taxon>Basidiomycota</taxon>
        <taxon>Agaricomycotina</taxon>
        <taxon>Agaricomycetes</taxon>
        <taxon>Agaricomycetidae</taxon>
        <taxon>Agaricales</taxon>
        <taxon>Pleurotineae</taxon>
        <taxon>Pleurotaceae</taxon>
        <taxon>Pleurotus</taxon>
    </lineage>
</organism>
<name>A0A8H7DW34_PLEOS</name>
<dbReference type="EMBL" id="JACETU010000004">
    <property type="protein sequence ID" value="KAF7431252.1"/>
    <property type="molecule type" value="Genomic_DNA"/>
</dbReference>
<accession>A0A8H7DW34</accession>
<feature type="chain" id="PRO_5034053936" evidence="1">
    <location>
        <begin position="18"/>
        <end position="88"/>
    </location>
</feature>
<dbReference type="VEuPathDB" id="FungiDB:PC9H_006974"/>
<sequence length="88" mass="9153">MRIALPLLAFVSVLVAAAPDMEKRFTKAAVKTRRPMPTGIRVPAPPAVQTPAPAPVRAIGAPAAGAGAGLRLALQELSIRSIIRDATY</sequence>
<dbReference type="RefSeq" id="XP_036632530.1">
    <property type="nucleotide sequence ID" value="XM_036776511.1"/>
</dbReference>
<protein>
    <submittedName>
        <fullName evidence="2">Uncharacterized protein</fullName>
    </submittedName>
</protein>
<reference evidence="2" key="1">
    <citation type="submission" date="2019-07" db="EMBL/GenBank/DDBJ databases">
        <authorList>
            <person name="Palmer J.M."/>
        </authorList>
    </citation>
    <scope>NUCLEOTIDE SEQUENCE</scope>
    <source>
        <strain evidence="2">PC9</strain>
    </source>
</reference>
<keyword evidence="1" id="KW-0732">Signal</keyword>
<feature type="signal peptide" evidence="1">
    <location>
        <begin position="1"/>
        <end position="17"/>
    </location>
</feature>
<evidence type="ECO:0000313" key="3">
    <source>
        <dbReference type="Proteomes" id="UP000623687"/>
    </source>
</evidence>